<evidence type="ECO:0000313" key="3">
    <source>
        <dbReference type="Proteomes" id="UP001165083"/>
    </source>
</evidence>
<proteinExistence type="predicted"/>
<protein>
    <submittedName>
        <fullName evidence="2">Unnamed protein product</fullName>
    </submittedName>
</protein>
<dbReference type="EMBL" id="BSXW01000753">
    <property type="protein sequence ID" value="GMF29059.1"/>
    <property type="molecule type" value="Genomic_DNA"/>
</dbReference>
<name>A0A9W6X320_9STRA</name>
<reference evidence="2" key="1">
    <citation type="submission" date="2023-04" db="EMBL/GenBank/DDBJ databases">
        <title>Phytophthora lilii NBRC 32176.</title>
        <authorList>
            <person name="Ichikawa N."/>
            <person name="Sato H."/>
            <person name="Tonouchi N."/>
        </authorList>
    </citation>
    <scope>NUCLEOTIDE SEQUENCE</scope>
    <source>
        <strain evidence="2">NBRC 32176</strain>
    </source>
</reference>
<feature type="signal peptide" evidence="1">
    <location>
        <begin position="1"/>
        <end position="23"/>
    </location>
</feature>
<accession>A0A9W6X320</accession>
<evidence type="ECO:0000313" key="2">
    <source>
        <dbReference type="EMBL" id="GMF29059.1"/>
    </source>
</evidence>
<gene>
    <name evidence="2" type="ORF">Plil01_001229700</name>
</gene>
<evidence type="ECO:0000256" key="1">
    <source>
        <dbReference type="SAM" id="SignalP"/>
    </source>
</evidence>
<dbReference type="AlphaFoldDB" id="A0A9W6X320"/>
<feature type="chain" id="PRO_5040855404" evidence="1">
    <location>
        <begin position="24"/>
        <end position="181"/>
    </location>
</feature>
<keyword evidence="3" id="KW-1185">Reference proteome</keyword>
<organism evidence="2 3">
    <name type="scientific">Phytophthora lilii</name>
    <dbReference type="NCBI Taxonomy" id="2077276"/>
    <lineage>
        <taxon>Eukaryota</taxon>
        <taxon>Sar</taxon>
        <taxon>Stramenopiles</taxon>
        <taxon>Oomycota</taxon>
        <taxon>Peronosporomycetes</taxon>
        <taxon>Peronosporales</taxon>
        <taxon>Peronosporaceae</taxon>
        <taxon>Phytophthora</taxon>
    </lineage>
</organism>
<comment type="caution">
    <text evidence="2">The sequence shown here is derived from an EMBL/GenBank/DDBJ whole genome shotgun (WGS) entry which is preliminary data.</text>
</comment>
<sequence>MCLRLIVKLVAVALLAGVAPTLANGKTMVGAVDGLTTHKGIALHNRMLRRVNDEEEERANWMTSLVTKFKDSRKVSAWVKQDLPSNQVLGLLKLHQTDKILEKPQFKLLESFVTKYNTKNHKNKLTVLDILTEKFGVDGVAKMLVSAKNVKSTETLAARMQGSQIAYYMRDDRNVNTFFTP</sequence>
<dbReference type="Proteomes" id="UP001165083">
    <property type="component" value="Unassembled WGS sequence"/>
</dbReference>
<keyword evidence="1" id="KW-0732">Signal</keyword>